<name>A0A240E5I5_9GAMM</name>
<dbReference type="InterPro" id="IPR008928">
    <property type="entry name" value="6-hairpin_glycosidase_sf"/>
</dbReference>
<dbReference type="InterPro" id="IPR012341">
    <property type="entry name" value="6hp_glycosidase-like_sf"/>
</dbReference>
<sequence length="558" mass="66550">MSITSYTDLNQFQQQLNQWLEEKFTHLAEQQDYFAIFISYGSRTQRCKVWSNSDTHPQKLIKRSLDFFEKIFKKDRCLPEFIKIDVAYNIQKKAWQNVLQEVNQQTHNNHYRKGISFDEKFAINFLEQEIYAKAIIRSVVFNEPNFFDEKNLNDAIKSKYPIVKQKIQLDKIETAWVFDTYATFYEQGQWFELQSTGCENGVRQLTGDKKQQIKSLILKNAEFLHHEILENGRFIYGYFPAFNREIKSYNTVRHCTAIYALLETLEILYNESYLAKIKQSIQYAIDNFYKEVNDKAFMIDGNEIDAEIKLGSNAAAIFMFAKYQEITKDNQYQHYAETLAEGIRFMIDKNGETTHVLQYPSLETKEKFRIVYYDGEAALGLLRLYQINGNLELLDTVKLMFEHFISKKYDKYHDHWLSYCTNELTQICPEEKYFQFGLNNYLKHMKFIRERKTAYATFLEMMMSAYKMVVRIKEQGFTELFESAKFDELKQLIELRVEFQRTTGFFYPEVAMYMAKPDKILNAFYVRHDRFRTRIDDQEHNLSGYVAYVNFFGENNDK</sequence>
<dbReference type="EMBL" id="OANT01000002">
    <property type="protein sequence ID" value="SNX43846.1"/>
    <property type="molecule type" value="Genomic_DNA"/>
</dbReference>
<proteinExistence type="predicted"/>
<evidence type="ECO:0008006" key="3">
    <source>
        <dbReference type="Google" id="ProtNLM"/>
    </source>
</evidence>
<accession>A0A240E5I5</accession>
<dbReference type="Proteomes" id="UP000219042">
    <property type="component" value="Unassembled WGS sequence"/>
</dbReference>
<gene>
    <name evidence="1" type="ORF">SAMN05421731_1022</name>
</gene>
<keyword evidence="2" id="KW-1185">Reference proteome</keyword>
<dbReference type="Gene3D" id="1.50.10.10">
    <property type="match status" value="1"/>
</dbReference>
<evidence type="ECO:0000313" key="1">
    <source>
        <dbReference type="EMBL" id="SNX43846.1"/>
    </source>
</evidence>
<dbReference type="OrthoDB" id="9810718at2"/>
<dbReference type="SUPFAM" id="SSF48208">
    <property type="entry name" value="Six-hairpin glycosidases"/>
    <property type="match status" value="1"/>
</dbReference>
<evidence type="ECO:0000313" key="2">
    <source>
        <dbReference type="Proteomes" id="UP000219042"/>
    </source>
</evidence>
<reference evidence="2" key="1">
    <citation type="submission" date="2016-09" db="EMBL/GenBank/DDBJ databases">
        <authorList>
            <person name="Varghese N."/>
            <person name="Submissions S."/>
        </authorList>
    </citation>
    <scope>NUCLEOTIDE SEQUENCE [LARGE SCALE GENOMIC DNA]</scope>
    <source>
        <strain evidence="2">ANC 4466</strain>
    </source>
</reference>
<protein>
    <recommendedName>
        <fullName evidence="3">Poly alpha-glucosyltransferase</fullName>
    </recommendedName>
</protein>
<dbReference type="RefSeq" id="WP_097078144.1">
    <property type="nucleotide sequence ID" value="NZ_BAABHT010000010.1"/>
</dbReference>
<dbReference type="GO" id="GO:0005975">
    <property type="term" value="P:carbohydrate metabolic process"/>
    <property type="evidence" value="ECO:0007669"/>
    <property type="project" value="InterPro"/>
</dbReference>
<dbReference type="AlphaFoldDB" id="A0A240E5I5"/>
<organism evidence="1 2">
    <name type="scientific">Acinetobacter puyangensis</name>
    <dbReference type="NCBI Taxonomy" id="1096779"/>
    <lineage>
        <taxon>Bacteria</taxon>
        <taxon>Pseudomonadati</taxon>
        <taxon>Pseudomonadota</taxon>
        <taxon>Gammaproteobacteria</taxon>
        <taxon>Moraxellales</taxon>
        <taxon>Moraxellaceae</taxon>
        <taxon>Acinetobacter</taxon>
    </lineage>
</organism>